<evidence type="ECO:0000256" key="9">
    <source>
        <dbReference type="ARBA" id="ARBA00023152"/>
    </source>
</evidence>
<dbReference type="Pfam" id="PF00349">
    <property type="entry name" value="Hexokinase_1"/>
    <property type="match status" value="1"/>
</dbReference>
<evidence type="ECO:0000256" key="1">
    <source>
        <dbReference type="ARBA" id="ARBA00004888"/>
    </source>
</evidence>
<accession>A0A348AFM0</accession>
<evidence type="ECO:0000256" key="2">
    <source>
        <dbReference type="ARBA" id="ARBA00005028"/>
    </source>
</evidence>
<evidence type="ECO:0000256" key="7">
    <source>
        <dbReference type="ARBA" id="ARBA00022777"/>
    </source>
</evidence>
<keyword evidence="5" id="KW-0808">Transferase</keyword>
<comment type="catalytic activity">
    <reaction evidence="10">
        <text>a D-hexose + ATP = a D-hexose 6-phosphate + ADP + H(+)</text>
        <dbReference type="Rhea" id="RHEA:22740"/>
        <dbReference type="ChEBI" id="CHEBI:4194"/>
        <dbReference type="ChEBI" id="CHEBI:15378"/>
        <dbReference type="ChEBI" id="CHEBI:30616"/>
        <dbReference type="ChEBI" id="CHEBI:229467"/>
        <dbReference type="ChEBI" id="CHEBI:456216"/>
        <dbReference type="EC" id="2.7.1.1"/>
    </reaction>
    <physiologicalReaction direction="left-to-right" evidence="10">
        <dbReference type="Rhea" id="RHEA:22741"/>
    </physiologicalReaction>
</comment>
<dbReference type="SUPFAM" id="SSF53067">
    <property type="entry name" value="Actin-like ATPase domain"/>
    <property type="match status" value="2"/>
</dbReference>
<dbReference type="Pfam" id="PF03727">
    <property type="entry name" value="Hexokinase_2"/>
    <property type="match status" value="1"/>
</dbReference>
<dbReference type="RefSeq" id="WP_126306194.1">
    <property type="nucleotide sequence ID" value="NZ_AP018449.1"/>
</dbReference>
<evidence type="ECO:0000259" key="14">
    <source>
        <dbReference type="Pfam" id="PF03727"/>
    </source>
</evidence>
<evidence type="ECO:0000256" key="12">
    <source>
        <dbReference type="ARBA" id="ARBA00048160"/>
    </source>
</evidence>
<evidence type="ECO:0000256" key="5">
    <source>
        <dbReference type="ARBA" id="ARBA00022679"/>
    </source>
</evidence>
<evidence type="ECO:0000259" key="13">
    <source>
        <dbReference type="Pfam" id="PF00349"/>
    </source>
</evidence>
<comment type="pathway">
    <text evidence="1">Carbohydrate degradation; glycolysis; D-glyceraldehyde 3-phosphate and glycerone phosphate from D-glucose: step 1/4.</text>
</comment>
<keyword evidence="8" id="KW-0067">ATP-binding</keyword>
<keyword evidence="6" id="KW-0547">Nucleotide-binding</keyword>
<dbReference type="Gene3D" id="3.40.367.20">
    <property type="match status" value="1"/>
</dbReference>
<evidence type="ECO:0000313" key="15">
    <source>
        <dbReference type="EMBL" id="BBB89868.1"/>
    </source>
</evidence>
<evidence type="ECO:0000256" key="3">
    <source>
        <dbReference type="ARBA" id="ARBA00009225"/>
    </source>
</evidence>
<feature type="domain" description="Hexokinase N-terminal" evidence="13">
    <location>
        <begin position="8"/>
        <end position="205"/>
    </location>
</feature>
<comment type="catalytic activity">
    <reaction evidence="12">
        <text>D-glucose + ATP = D-glucose 6-phosphate + ADP + H(+)</text>
        <dbReference type="Rhea" id="RHEA:17825"/>
        <dbReference type="ChEBI" id="CHEBI:4167"/>
        <dbReference type="ChEBI" id="CHEBI:15378"/>
        <dbReference type="ChEBI" id="CHEBI:30616"/>
        <dbReference type="ChEBI" id="CHEBI:61548"/>
        <dbReference type="ChEBI" id="CHEBI:456216"/>
        <dbReference type="EC" id="2.7.1.1"/>
    </reaction>
    <physiologicalReaction direction="left-to-right" evidence="12">
        <dbReference type="Rhea" id="RHEA:17826"/>
    </physiologicalReaction>
</comment>
<dbReference type="GO" id="GO:0008865">
    <property type="term" value="F:fructokinase activity"/>
    <property type="evidence" value="ECO:0007669"/>
    <property type="project" value="TreeGrafter"/>
</dbReference>
<dbReference type="PANTHER" id="PTHR19443:SF16">
    <property type="entry name" value="HEXOKINASE TYPE 1-RELATED"/>
    <property type="match status" value="1"/>
</dbReference>
<dbReference type="UniPathway" id="UPA00109">
    <property type="reaction ID" value="UER00180"/>
</dbReference>
<dbReference type="PROSITE" id="PS51748">
    <property type="entry name" value="HEXOKINASE_2"/>
    <property type="match status" value="1"/>
</dbReference>
<dbReference type="PRINTS" id="PR00475">
    <property type="entry name" value="HEXOKINASE"/>
</dbReference>
<comment type="pathway">
    <text evidence="2">Carbohydrate metabolism; hexose metabolism.</text>
</comment>
<keyword evidence="7 15" id="KW-0418">Kinase</keyword>
<name>A0A348AFM0_9FIRM</name>
<dbReference type="EC" id="2.7.1.1" evidence="4"/>
<dbReference type="EMBL" id="AP018449">
    <property type="protein sequence ID" value="BBB89868.1"/>
    <property type="molecule type" value="Genomic_DNA"/>
</dbReference>
<dbReference type="FunFam" id="3.30.420.40:FF:000805">
    <property type="entry name" value="Hexokinase-2"/>
    <property type="match status" value="1"/>
</dbReference>
<dbReference type="GO" id="GO:0005524">
    <property type="term" value="F:ATP binding"/>
    <property type="evidence" value="ECO:0007669"/>
    <property type="project" value="UniProtKB-KW"/>
</dbReference>
<dbReference type="OrthoDB" id="6383434at2"/>
<dbReference type="AlphaFoldDB" id="A0A348AFM0"/>
<dbReference type="GO" id="GO:0004340">
    <property type="term" value="F:glucokinase activity"/>
    <property type="evidence" value="ECO:0007669"/>
    <property type="project" value="TreeGrafter"/>
</dbReference>
<dbReference type="KEGG" id="mana:MAMMFC1_00508"/>
<comment type="similarity">
    <text evidence="3">Belongs to the hexokinase family.</text>
</comment>
<dbReference type="GO" id="GO:0001678">
    <property type="term" value="P:intracellular glucose homeostasis"/>
    <property type="evidence" value="ECO:0007669"/>
    <property type="project" value="InterPro"/>
</dbReference>
<evidence type="ECO:0000313" key="16">
    <source>
        <dbReference type="Proteomes" id="UP000276437"/>
    </source>
</evidence>
<dbReference type="Proteomes" id="UP000276437">
    <property type="component" value="Chromosome"/>
</dbReference>
<dbReference type="GO" id="GO:0006006">
    <property type="term" value="P:glucose metabolic process"/>
    <property type="evidence" value="ECO:0007669"/>
    <property type="project" value="TreeGrafter"/>
</dbReference>
<keyword evidence="16" id="KW-1185">Reference proteome</keyword>
<reference evidence="15 16" key="1">
    <citation type="journal article" date="2018" name="Int. J. Syst. Evol. Microbiol.">
        <title>Methylomusa anaerophila gen. nov., sp. nov., an anaerobic methanol-utilizing bacterium isolated from a microbial fuel cell.</title>
        <authorList>
            <person name="Amano N."/>
            <person name="Yamamuro A."/>
            <person name="Miyahara M."/>
            <person name="Kouzuma A."/>
            <person name="Abe T."/>
            <person name="Watanabe K."/>
        </authorList>
    </citation>
    <scope>NUCLEOTIDE SEQUENCE [LARGE SCALE GENOMIC DNA]</scope>
    <source>
        <strain evidence="15 16">MMFC1</strain>
    </source>
</reference>
<protein>
    <recommendedName>
        <fullName evidence="4">hexokinase</fullName>
        <ecNumber evidence="4">2.7.1.1</ecNumber>
    </recommendedName>
</protein>
<dbReference type="InterPro" id="IPR022672">
    <property type="entry name" value="Hexokinase_N"/>
</dbReference>
<dbReference type="GO" id="GO:0005536">
    <property type="term" value="F:D-glucose binding"/>
    <property type="evidence" value="ECO:0007669"/>
    <property type="project" value="InterPro"/>
</dbReference>
<dbReference type="InterPro" id="IPR043129">
    <property type="entry name" value="ATPase_NBD"/>
</dbReference>
<evidence type="ECO:0000256" key="8">
    <source>
        <dbReference type="ARBA" id="ARBA00022840"/>
    </source>
</evidence>
<dbReference type="GO" id="GO:0005829">
    <property type="term" value="C:cytosol"/>
    <property type="evidence" value="ECO:0007669"/>
    <property type="project" value="TreeGrafter"/>
</dbReference>
<dbReference type="InterPro" id="IPR022673">
    <property type="entry name" value="Hexokinase_C"/>
</dbReference>
<comment type="catalytic activity">
    <reaction evidence="11">
        <text>D-fructose + ATP = D-fructose 6-phosphate + ADP + H(+)</text>
        <dbReference type="Rhea" id="RHEA:16125"/>
        <dbReference type="ChEBI" id="CHEBI:15378"/>
        <dbReference type="ChEBI" id="CHEBI:30616"/>
        <dbReference type="ChEBI" id="CHEBI:37721"/>
        <dbReference type="ChEBI" id="CHEBI:61527"/>
        <dbReference type="ChEBI" id="CHEBI:456216"/>
        <dbReference type="EC" id="2.7.1.1"/>
    </reaction>
    <physiologicalReaction direction="left-to-right" evidence="11">
        <dbReference type="Rhea" id="RHEA:16126"/>
    </physiologicalReaction>
</comment>
<dbReference type="InterPro" id="IPR001312">
    <property type="entry name" value="Hexokinase"/>
</dbReference>
<dbReference type="Gene3D" id="3.30.420.40">
    <property type="match status" value="1"/>
</dbReference>
<dbReference type="GO" id="GO:0006096">
    <property type="term" value="P:glycolytic process"/>
    <property type="evidence" value="ECO:0007669"/>
    <property type="project" value="UniProtKB-UniPathway"/>
</dbReference>
<evidence type="ECO:0000256" key="11">
    <source>
        <dbReference type="ARBA" id="ARBA00047905"/>
    </source>
</evidence>
<feature type="domain" description="Hexokinase C-terminal" evidence="14">
    <location>
        <begin position="212"/>
        <end position="423"/>
    </location>
</feature>
<keyword evidence="9" id="KW-0324">Glycolysis</keyword>
<organism evidence="15 16">
    <name type="scientific">Methylomusa anaerophila</name>
    <dbReference type="NCBI Taxonomy" id="1930071"/>
    <lineage>
        <taxon>Bacteria</taxon>
        <taxon>Bacillati</taxon>
        <taxon>Bacillota</taxon>
        <taxon>Negativicutes</taxon>
        <taxon>Selenomonadales</taxon>
        <taxon>Sporomusaceae</taxon>
        <taxon>Methylomusa</taxon>
    </lineage>
</organism>
<evidence type="ECO:0000256" key="10">
    <source>
        <dbReference type="ARBA" id="ARBA00044613"/>
    </source>
</evidence>
<proteinExistence type="inferred from homology"/>
<evidence type="ECO:0000256" key="4">
    <source>
        <dbReference type="ARBA" id="ARBA00012324"/>
    </source>
</evidence>
<dbReference type="PANTHER" id="PTHR19443">
    <property type="entry name" value="HEXOKINASE"/>
    <property type="match status" value="1"/>
</dbReference>
<gene>
    <name evidence="15" type="ORF">MAMMFC1_00508</name>
</gene>
<evidence type="ECO:0000256" key="6">
    <source>
        <dbReference type="ARBA" id="ARBA00022741"/>
    </source>
</evidence>
<sequence>MKALSDALQTITPKFTLTTSMLHSIASDLQRSMIDGLSDKPSCLKMLPSYLANPDGTEKGVFIAIDFGGTNVRVLKVCIAGQGGFKIADRRGFPLKDAAAGYDYTSVETSAEDLFDFIAGQIGEIAAETNNGVYPLGFTFSYPCAQHGANHAVLISWSKEIRTTGVEGKDVGDLLEQALKRQKVEHVRPVAIINDTVGTLLTAAYTDRGADVGCICGTGHNTCYLEPAHPLTGRPMIVNIESGNFAGVPRNEYDLILDGESERPGTQHLEKMVSGHYLGEIVRLTVKDYLGGDALSYTLQGGDVAAIVADFTDELRHIAKVAEEQLGLGELNIADLKFIQDVTKLIVIRSARLVASILAGVIGYLDPDLDKAHTVAIDGSLYEKMPGYADYLRGALDEVLPENRVIIRLTKDGSGVGAAIAAATACDSVEI</sequence>